<dbReference type="Gene3D" id="2.130.10.10">
    <property type="entry name" value="YVTN repeat-like/Quinoprotein amine dehydrogenase"/>
    <property type="match status" value="1"/>
</dbReference>
<reference evidence="14" key="3">
    <citation type="submission" date="2025-09" db="UniProtKB">
        <authorList>
            <consortium name="Ensembl"/>
        </authorList>
    </citation>
    <scope>IDENTIFICATION</scope>
    <source>
        <strain evidence="14">Brown Norway</strain>
    </source>
</reference>
<keyword evidence="7" id="KW-0539">Nucleus</keyword>
<dbReference type="PANTHER" id="PTHR45903">
    <property type="entry name" value="GLUTAMATE-RICH WD REPEAT-CONTAINING PROTEIN 1"/>
    <property type="match status" value="1"/>
</dbReference>
<evidence type="ECO:0000256" key="12">
    <source>
        <dbReference type="SAM" id="MobiDB-lite"/>
    </source>
</evidence>
<dbReference type="Proteomes" id="UP000002494">
    <property type="component" value="Chromosome 1"/>
</dbReference>
<dbReference type="GO" id="GO:0003688">
    <property type="term" value="F:DNA replication origin binding"/>
    <property type="evidence" value="ECO:0007669"/>
    <property type="project" value="Ensembl"/>
</dbReference>
<feature type="repeat" description="WD" evidence="11">
    <location>
        <begin position="401"/>
        <end position="435"/>
    </location>
</feature>
<evidence type="ECO:0000256" key="9">
    <source>
        <dbReference type="ARBA" id="ARBA00057644"/>
    </source>
</evidence>
<evidence type="ECO:0000256" key="7">
    <source>
        <dbReference type="ARBA" id="ARBA00023242"/>
    </source>
</evidence>
<dbReference type="InterPro" id="IPR022052">
    <property type="entry name" value="Histone-bd_RBBP4-like_N"/>
</dbReference>
<dbReference type="FunFam" id="2.130.10.10:FF:000332">
    <property type="entry name" value="glutamate-rich WD repeat-containing protein 1"/>
    <property type="match status" value="1"/>
</dbReference>
<evidence type="ECO:0000259" key="13">
    <source>
        <dbReference type="Pfam" id="PF12265"/>
    </source>
</evidence>
<keyword evidence="3" id="KW-0158">Chromosome</keyword>
<keyword evidence="15" id="KW-1185">Reference proteome</keyword>
<accession>A0A140TAH3</accession>
<dbReference type="GO" id="GO:0042393">
    <property type="term" value="F:histone binding"/>
    <property type="evidence" value="ECO:0007669"/>
    <property type="project" value="Ensembl"/>
</dbReference>
<keyword evidence="17" id="KW-1267">Proteomics identification</keyword>
<evidence type="ECO:0000313" key="14">
    <source>
        <dbReference type="Ensembl" id="ENSRNOP00000053027.4"/>
    </source>
</evidence>
<keyword evidence="6" id="KW-0677">Repeat</keyword>
<dbReference type="OMA" id="RHWKPNA"/>
<dbReference type="Pfam" id="PF12265">
    <property type="entry name" value="CAF1C_H4-bd"/>
    <property type="match status" value="1"/>
</dbReference>
<dbReference type="GO" id="GO:0032991">
    <property type="term" value="C:protein-containing complex"/>
    <property type="evidence" value="ECO:0007669"/>
    <property type="project" value="Ensembl"/>
</dbReference>
<evidence type="ECO:0000256" key="5">
    <source>
        <dbReference type="ARBA" id="ARBA00022574"/>
    </source>
</evidence>
<evidence type="ECO:0000313" key="15">
    <source>
        <dbReference type="Proteomes" id="UP000002494"/>
    </source>
</evidence>
<evidence type="ECO:0000256" key="2">
    <source>
        <dbReference type="ARBA" id="ARBA00004604"/>
    </source>
</evidence>
<dbReference type="SUPFAM" id="SSF50978">
    <property type="entry name" value="WD40 repeat-like"/>
    <property type="match status" value="1"/>
</dbReference>
<dbReference type="GO" id="GO:0005730">
    <property type="term" value="C:nucleolus"/>
    <property type="evidence" value="ECO:0007669"/>
    <property type="project" value="UniProtKB-SubCell"/>
</dbReference>
<protein>
    <recommendedName>
        <fullName evidence="8">Glutamate-rich WD repeat-containing protein 1</fullName>
    </recommendedName>
</protein>
<feature type="region of interest" description="Disordered" evidence="12">
    <location>
        <begin position="208"/>
        <end position="237"/>
    </location>
</feature>
<evidence type="ECO:0000256" key="3">
    <source>
        <dbReference type="ARBA" id="ARBA00022454"/>
    </source>
</evidence>
<keyword evidence="5 11" id="KW-0853">WD repeat</keyword>
<sequence length="543" mass="60002">MERSLDSRTPIELQLPEGLATAARKNFQDHTKDKTAPNTSFLTELGPLLGSAISLRITFLLLVHRFPRQQYSGTGLRLWEADPGSDASTSRPKQEGSKMAARKGRRHTCETGEPMEAETYDLGSEGPSQVYLPGRGPPLGEGEELVMDEEAYVLYHRAQTGAPCLSFDIVRDHLGDNRTELPLSLYLCAGTQAESAQSNRLMMLRMHNLHGTRPPPSEGSDDEDDEDEEDEEERKPQLELAMVPHYGGINRVRVSWLGEEPVAGVWSEKGQVEVFALRRLLQVVDDPQALAIFLRDEQARVKPIFSFAGHMGEGFALDWSPRVPGRLLTGDCQKNIHLWTPTDGGSWNVDQRPFVGHTRSVEDLQWSPTEDTVFASCSADASIRIWDIRAAPGKACMLTTAAAHDGDVNVISWSRREPFLLSGGDDGTLKVWDLRQFKSGSPVATFKQHVAPVTSVEWHPQDSGVFAASGADNQITQWDLAVERDPESGETETDPGLAALPQQLLFVHQGETDLKELHWHPQCPGVLISTALSGFTVFRTISV</sequence>
<dbReference type="GO" id="GO:0006337">
    <property type="term" value="P:nucleosome disassembly"/>
    <property type="evidence" value="ECO:0007669"/>
    <property type="project" value="Ensembl"/>
</dbReference>
<feature type="repeat" description="WD" evidence="11">
    <location>
        <begin position="354"/>
        <end position="389"/>
    </location>
</feature>
<dbReference type="PANTHER" id="PTHR45903:SF1">
    <property type="entry name" value="GLUTAMATE-RICH WD REPEAT-CONTAINING PROTEIN 1"/>
    <property type="match status" value="1"/>
</dbReference>
<evidence type="ECO:0000256" key="1">
    <source>
        <dbReference type="ARBA" id="ARBA00004286"/>
    </source>
</evidence>
<feature type="compositionally biased region" description="Acidic residues" evidence="12">
    <location>
        <begin position="219"/>
        <end position="232"/>
    </location>
</feature>
<evidence type="ECO:0000313" key="16">
    <source>
        <dbReference type="RGD" id="1310649"/>
    </source>
</evidence>
<reference evidence="14" key="1">
    <citation type="submission" date="2024-01" db="EMBL/GenBank/DDBJ databases">
        <title>GRCr8: a new rat reference genome assembly contstructed from accurate long reads and long range scaffolding.</title>
        <authorList>
            <person name="Doris P.A."/>
            <person name="Kalbfleisch T."/>
            <person name="Li K."/>
            <person name="Howe K."/>
            <person name="Wood J."/>
        </authorList>
    </citation>
    <scope>NUCLEOTIDE SEQUENCE [LARGE SCALE GENOMIC DNA]</scope>
    <source>
        <strain evidence="14">Brown Norway</strain>
    </source>
</reference>
<dbReference type="Pfam" id="PF00400">
    <property type="entry name" value="WD40"/>
    <property type="match status" value="3"/>
</dbReference>
<reference evidence="14" key="2">
    <citation type="submission" date="2025-08" db="UniProtKB">
        <authorList>
            <consortium name="Ensembl"/>
        </authorList>
    </citation>
    <scope>IDENTIFICATION</scope>
    <source>
        <strain evidence="14">Brown Norway</strain>
    </source>
</reference>
<dbReference type="SMART" id="SM00320">
    <property type="entry name" value="WD40"/>
    <property type="match status" value="4"/>
</dbReference>
<evidence type="ECO:0000256" key="6">
    <source>
        <dbReference type="ARBA" id="ARBA00022737"/>
    </source>
</evidence>
<dbReference type="PRINTS" id="PR00320">
    <property type="entry name" value="GPROTEINBRPT"/>
</dbReference>
<organism evidence="14 15">
    <name type="scientific">Rattus norvegicus</name>
    <name type="common">Rat</name>
    <dbReference type="NCBI Taxonomy" id="10116"/>
    <lineage>
        <taxon>Eukaryota</taxon>
        <taxon>Metazoa</taxon>
        <taxon>Chordata</taxon>
        <taxon>Craniata</taxon>
        <taxon>Vertebrata</taxon>
        <taxon>Euteleostomi</taxon>
        <taxon>Mammalia</taxon>
        <taxon>Eutheria</taxon>
        <taxon>Euarchontoglires</taxon>
        <taxon>Glires</taxon>
        <taxon>Rodentia</taxon>
        <taxon>Myomorpha</taxon>
        <taxon>Muroidea</taxon>
        <taxon>Muridae</taxon>
        <taxon>Murinae</taxon>
        <taxon>Rattus</taxon>
    </lineage>
</organism>
<feature type="region of interest" description="Disordered" evidence="12">
    <location>
        <begin position="77"/>
        <end position="108"/>
    </location>
</feature>
<dbReference type="InterPro" id="IPR001680">
    <property type="entry name" value="WD40_rpt"/>
</dbReference>
<comment type="function">
    <text evidence="9">Histone binding-protein that regulates chromatin dynamics and minichromosome maintenance (MCM) loading at replication origins, possibly by promoting chromatin openness.</text>
</comment>
<comment type="subunit">
    <text evidence="10">Interacts with METTL18. Interacts with CDT1; origin binding of GRWD1 is dependent on CDT1. Interacts with CDC6; origin binding of GRWD1 is dependent on CDC6. Binds to histone H2A-H2B and H3-H4 complexes.</text>
</comment>
<dbReference type="GeneTree" id="ENSGT00550000075124"/>
<gene>
    <name evidence="14 16" type="primary">Grwd1</name>
</gene>
<dbReference type="InterPro" id="IPR020472">
    <property type="entry name" value="WD40_PAC1"/>
</dbReference>
<dbReference type="OrthoDB" id="2161379at2759"/>
<dbReference type="Ensembl" id="ENSRNOT00000056181.6">
    <property type="protein sequence ID" value="ENSRNOP00000053027.4"/>
    <property type="gene ID" value="ENSRNOG00000021058.9"/>
</dbReference>
<dbReference type="GO" id="GO:0003682">
    <property type="term" value="F:chromatin binding"/>
    <property type="evidence" value="ECO:0007669"/>
    <property type="project" value="Ensembl"/>
</dbReference>
<dbReference type="GO" id="GO:0005829">
    <property type="term" value="C:cytosol"/>
    <property type="evidence" value="ECO:0007669"/>
    <property type="project" value="Ensembl"/>
</dbReference>
<dbReference type="jPOST" id="A0A140TAH3"/>
<proteinExistence type="evidence at protein level"/>
<name>A0A140TAH3_RAT</name>
<comment type="subcellular location">
    <subcellularLocation>
        <location evidence="1">Chromosome</location>
    </subcellularLocation>
    <subcellularLocation>
        <location evidence="2">Nucleus</location>
        <location evidence="2">Nucleolus</location>
    </subcellularLocation>
</comment>
<dbReference type="PROSITE" id="PS50294">
    <property type="entry name" value="WD_REPEATS_REGION"/>
    <property type="match status" value="3"/>
</dbReference>
<dbReference type="InterPro" id="IPR015943">
    <property type="entry name" value="WD40/YVTN_repeat-like_dom_sf"/>
</dbReference>
<dbReference type="GO" id="GO:0006334">
    <property type="term" value="P:nucleosome assembly"/>
    <property type="evidence" value="ECO:0007669"/>
    <property type="project" value="Ensembl"/>
</dbReference>
<dbReference type="GO" id="GO:0006260">
    <property type="term" value="P:DNA replication"/>
    <property type="evidence" value="ECO:0007669"/>
    <property type="project" value="Ensembl"/>
</dbReference>
<dbReference type="GO" id="GO:0005654">
    <property type="term" value="C:nucleoplasm"/>
    <property type="evidence" value="ECO:0007669"/>
    <property type="project" value="Ensembl"/>
</dbReference>
<evidence type="ECO:0000256" key="11">
    <source>
        <dbReference type="PROSITE-ProRule" id="PRU00221"/>
    </source>
</evidence>
<evidence type="ECO:0000256" key="4">
    <source>
        <dbReference type="ARBA" id="ARBA00022553"/>
    </source>
</evidence>
<dbReference type="PROSITE" id="PS50082">
    <property type="entry name" value="WD_REPEATS_2"/>
    <property type="match status" value="3"/>
</dbReference>
<dbReference type="Bgee" id="ENSRNOG00000021058">
    <property type="expression patterns" value="Expressed in testis and 20 other cell types or tissues"/>
</dbReference>
<evidence type="ECO:0000256" key="8">
    <source>
        <dbReference type="ARBA" id="ARBA00040876"/>
    </source>
</evidence>
<dbReference type="InterPro" id="IPR036322">
    <property type="entry name" value="WD40_repeat_dom_sf"/>
</dbReference>
<feature type="repeat" description="WD" evidence="11">
    <location>
        <begin position="446"/>
        <end position="488"/>
    </location>
</feature>
<dbReference type="RGD" id="1310649">
    <property type="gene designation" value="Grwd1"/>
</dbReference>
<dbReference type="AlphaFoldDB" id="A0A140TAH3"/>
<dbReference type="InterPro" id="IPR051972">
    <property type="entry name" value="Glutamate-rich_WD_repeat"/>
</dbReference>
<dbReference type="GO" id="GO:0005694">
    <property type="term" value="C:chromosome"/>
    <property type="evidence" value="ECO:0007669"/>
    <property type="project" value="UniProtKB-SubCell"/>
</dbReference>
<evidence type="ECO:0007829" key="17">
    <source>
        <dbReference type="PeptideAtlas" id="A0A140TAH3"/>
    </source>
</evidence>
<feature type="domain" description="Histone-binding protein RBBP4-like N-terminal" evidence="13">
    <location>
        <begin position="143"/>
        <end position="210"/>
    </location>
</feature>
<dbReference type="InterPro" id="IPR019775">
    <property type="entry name" value="WD40_repeat_CS"/>
</dbReference>
<evidence type="ECO:0000256" key="10">
    <source>
        <dbReference type="ARBA" id="ARBA00064685"/>
    </source>
</evidence>
<keyword evidence="4" id="KW-0597">Phosphoprotein</keyword>
<dbReference type="PROSITE" id="PS00678">
    <property type="entry name" value="WD_REPEATS_1"/>
    <property type="match status" value="1"/>
</dbReference>